<sequence>MEIDESLKFFSAYFCNEDKLLKYLIEFRNILQNTDHVIEFQKTENFLSCVIVLEKSCFFNSLDKNLQCISVLPDDFFENLNDVILSILEIFCFKYQKILLERQHNQDISRDVITSFDTIAYLVQLLISKIGNKGYISALLENMCCYFVESTKSMSHIYASSVESASNSLYYNTLKLLTKIIKSIPDNCYFKYISDTDILQLVNSLPFPDITTVKLFINHILPALFQFSSPSLKEEILKSMWNMVYAEFKKEDFKESSESSSYIYTMVYCVSAYIYNSNAIETVNFYVHTDIIFWQLILSGLTSSLPFVRKKSLNIFKMFLIWIKQCKKRVKVSNDVSLLPMDVEAIKIWNDVVTIFESLEEKQIHVIKPVLPKFSRILSLTTKGNFSTDENNARLISAWVLSVITRMLKHETKFVTRWALVTVLSFDFKEHILHEDSLKMLIKILLESFNDQSLFSKNSEQDNYSLFLSSEKISKFFKKYLAGLESPREKVAFFRYLLNIIASQSWCIVALLHITVALSTLESTASWNKSDISLIR</sequence>
<evidence type="ECO:0000313" key="1">
    <source>
        <dbReference type="EMBL" id="CAL1289518.1"/>
    </source>
</evidence>
<dbReference type="InterPro" id="IPR045330">
    <property type="entry name" value="TRM3/TARBP1"/>
</dbReference>
<dbReference type="EMBL" id="CAXIEN010000250">
    <property type="protein sequence ID" value="CAL1289518.1"/>
    <property type="molecule type" value="Genomic_DNA"/>
</dbReference>
<dbReference type="GO" id="GO:0016423">
    <property type="term" value="F:tRNA (guanine) methyltransferase activity"/>
    <property type="evidence" value="ECO:0007669"/>
    <property type="project" value="TreeGrafter"/>
</dbReference>
<dbReference type="AlphaFoldDB" id="A0AAV2B2W4"/>
<reference evidence="1 2" key="1">
    <citation type="submission" date="2024-04" db="EMBL/GenBank/DDBJ databases">
        <authorList>
            <person name="Rising A."/>
            <person name="Reimegard J."/>
            <person name="Sonavane S."/>
            <person name="Akerstrom W."/>
            <person name="Nylinder S."/>
            <person name="Hedman E."/>
            <person name="Kallberg Y."/>
        </authorList>
    </citation>
    <scope>NUCLEOTIDE SEQUENCE [LARGE SCALE GENOMIC DNA]</scope>
</reference>
<dbReference type="PANTHER" id="PTHR12029:SF11">
    <property type="entry name" value="METHYLTRANSFERASE TARBP1-RELATED"/>
    <property type="match status" value="1"/>
</dbReference>
<proteinExistence type="predicted"/>
<dbReference type="Proteomes" id="UP001497382">
    <property type="component" value="Unassembled WGS sequence"/>
</dbReference>
<keyword evidence="2" id="KW-1185">Reference proteome</keyword>
<dbReference type="GO" id="GO:0030488">
    <property type="term" value="P:tRNA methylation"/>
    <property type="evidence" value="ECO:0007669"/>
    <property type="project" value="TreeGrafter"/>
</dbReference>
<name>A0AAV2B2W4_9ARAC</name>
<accession>A0AAV2B2W4</accession>
<protein>
    <submittedName>
        <fullName evidence="1">Uncharacterized protein</fullName>
    </submittedName>
</protein>
<gene>
    <name evidence="1" type="ORF">LARSCL_LOCUS15989</name>
</gene>
<dbReference type="PANTHER" id="PTHR12029">
    <property type="entry name" value="RNA METHYLTRANSFERASE"/>
    <property type="match status" value="1"/>
</dbReference>
<comment type="caution">
    <text evidence="1">The sequence shown here is derived from an EMBL/GenBank/DDBJ whole genome shotgun (WGS) entry which is preliminary data.</text>
</comment>
<evidence type="ECO:0000313" key="2">
    <source>
        <dbReference type="Proteomes" id="UP001497382"/>
    </source>
</evidence>
<organism evidence="1 2">
    <name type="scientific">Larinioides sclopetarius</name>
    <dbReference type="NCBI Taxonomy" id="280406"/>
    <lineage>
        <taxon>Eukaryota</taxon>
        <taxon>Metazoa</taxon>
        <taxon>Ecdysozoa</taxon>
        <taxon>Arthropoda</taxon>
        <taxon>Chelicerata</taxon>
        <taxon>Arachnida</taxon>
        <taxon>Araneae</taxon>
        <taxon>Araneomorphae</taxon>
        <taxon>Entelegynae</taxon>
        <taxon>Araneoidea</taxon>
        <taxon>Araneidae</taxon>
        <taxon>Larinioides</taxon>
    </lineage>
</organism>